<feature type="region of interest" description="Disordered" evidence="1">
    <location>
        <begin position="51"/>
        <end position="75"/>
    </location>
</feature>
<name>A0ABW2LJ94_9PSEU</name>
<keyword evidence="4" id="KW-1185">Reference proteome</keyword>
<evidence type="ECO:0000256" key="1">
    <source>
        <dbReference type="SAM" id="MobiDB-lite"/>
    </source>
</evidence>
<keyword evidence="2" id="KW-1133">Transmembrane helix</keyword>
<feature type="transmembrane region" description="Helical" evidence="2">
    <location>
        <begin position="31"/>
        <end position="49"/>
    </location>
</feature>
<dbReference type="EMBL" id="JBHTCJ010000004">
    <property type="protein sequence ID" value="MFC7341813.1"/>
    <property type="molecule type" value="Genomic_DNA"/>
</dbReference>
<evidence type="ECO:0000313" key="4">
    <source>
        <dbReference type="Proteomes" id="UP001596504"/>
    </source>
</evidence>
<comment type="caution">
    <text evidence="3">The sequence shown here is derived from an EMBL/GenBank/DDBJ whole genome shotgun (WGS) entry which is preliminary data.</text>
</comment>
<gene>
    <name evidence="3" type="ORF">ACFQRI_10345</name>
</gene>
<dbReference type="RefSeq" id="WP_380667054.1">
    <property type="nucleotide sequence ID" value="NZ_JBHTCJ010000004.1"/>
</dbReference>
<sequence>MDPLNRLRRGAVAATWGVGLVLALASWHRDAVLAATALVGLAVAGSAVLDRRGRPRPSAEPDDHAREAVLNHPMK</sequence>
<keyword evidence="2" id="KW-0472">Membrane</keyword>
<evidence type="ECO:0000313" key="3">
    <source>
        <dbReference type="EMBL" id="MFC7341813.1"/>
    </source>
</evidence>
<accession>A0ABW2LJ94</accession>
<evidence type="ECO:0000256" key="2">
    <source>
        <dbReference type="SAM" id="Phobius"/>
    </source>
</evidence>
<protein>
    <submittedName>
        <fullName evidence="3">Uncharacterized protein</fullName>
    </submittedName>
</protein>
<proteinExistence type="predicted"/>
<keyword evidence="2" id="KW-0812">Transmembrane</keyword>
<reference evidence="4" key="1">
    <citation type="journal article" date="2019" name="Int. J. Syst. Evol. Microbiol.">
        <title>The Global Catalogue of Microorganisms (GCM) 10K type strain sequencing project: providing services to taxonomists for standard genome sequencing and annotation.</title>
        <authorList>
            <consortium name="The Broad Institute Genomics Platform"/>
            <consortium name="The Broad Institute Genome Sequencing Center for Infectious Disease"/>
            <person name="Wu L."/>
            <person name="Ma J."/>
        </authorList>
    </citation>
    <scope>NUCLEOTIDE SEQUENCE [LARGE SCALE GENOMIC DNA]</scope>
    <source>
        <strain evidence="4">WLHS5</strain>
    </source>
</reference>
<feature type="compositionally biased region" description="Basic and acidic residues" evidence="1">
    <location>
        <begin position="51"/>
        <end position="69"/>
    </location>
</feature>
<organism evidence="3 4">
    <name type="scientific">Saccharopolyspora griseoalba</name>
    <dbReference type="NCBI Taxonomy" id="1431848"/>
    <lineage>
        <taxon>Bacteria</taxon>
        <taxon>Bacillati</taxon>
        <taxon>Actinomycetota</taxon>
        <taxon>Actinomycetes</taxon>
        <taxon>Pseudonocardiales</taxon>
        <taxon>Pseudonocardiaceae</taxon>
        <taxon>Saccharopolyspora</taxon>
    </lineage>
</organism>
<dbReference type="Proteomes" id="UP001596504">
    <property type="component" value="Unassembled WGS sequence"/>
</dbReference>
<feature type="transmembrane region" description="Helical" evidence="2">
    <location>
        <begin position="7"/>
        <end position="25"/>
    </location>
</feature>